<name>A0ABT8HYJ9_9BACL</name>
<dbReference type="PANTHER" id="PTHR46268">
    <property type="entry name" value="STRESS RESPONSE PROTEIN NHAX"/>
    <property type="match status" value="1"/>
</dbReference>
<gene>
    <name evidence="3" type="ORF">QYB97_15125</name>
</gene>
<dbReference type="CDD" id="cd00293">
    <property type="entry name" value="USP-like"/>
    <property type="match status" value="1"/>
</dbReference>
<evidence type="ECO:0000256" key="1">
    <source>
        <dbReference type="ARBA" id="ARBA00008791"/>
    </source>
</evidence>
<comment type="caution">
    <text evidence="3">The sequence shown here is derived from an EMBL/GenBank/DDBJ whole genome shotgun (WGS) entry which is preliminary data.</text>
</comment>
<dbReference type="InterPro" id="IPR006015">
    <property type="entry name" value="Universal_stress_UspA"/>
</dbReference>
<dbReference type="EMBL" id="JAUHTR010000008">
    <property type="protein sequence ID" value="MDN4525816.1"/>
    <property type="molecule type" value="Genomic_DNA"/>
</dbReference>
<dbReference type="InterPro" id="IPR014729">
    <property type="entry name" value="Rossmann-like_a/b/a_fold"/>
</dbReference>
<evidence type="ECO:0000313" key="3">
    <source>
        <dbReference type="EMBL" id="MDN4525816.1"/>
    </source>
</evidence>
<evidence type="ECO:0000313" key="4">
    <source>
        <dbReference type="Proteomes" id="UP001172721"/>
    </source>
</evidence>
<feature type="domain" description="UspA" evidence="2">
    <location>
        <begin position="4"/>
        <end position="144"/>
    </location>
</feature>
<accession>A0ABT8HYJ9</accession>
<organism evidence="3 4">
    <name type="scientific">Fictibacillus fluitans</name>
    <dbReference type="NCBI Taxonomy" id="3058422"/>
    <lineage>
        <taxon>Bacteria</taxon>
        <taxon>Bacillati</taxon>
        <taxon>Bacillota</taxon>
        <taxon>Bacilli</taxon>
        <taxon>Bacillales</taxon>
        <taxon>Fictibacillaceae</taxon>
        <taxon>Fictibacillus</taxon>
    </lineage>
</organism>
<dbReference type="RefSeq" id="WP_301166846.1">
    <property type="nucleotide sequence ID" value="NZ_JAUHTR010000008.1"/>
</dbReference>
<dbReference type="SUPFAM" id="SSF52402">
    <property type="entry name" value="Adenine nucleotide alpha hydrolases-like"/>
    <property type="match status" value="1"/>
</dbReference>
<comment type="similarity">
    <text evidence="1">Belongs to the universal stress protein A family.</text>
</comment>
<dbReference type="Pfam" id="PF00582">
    <property type="entry name" value="Usp"/>
    <property type="match status" value="1"/>
</dbReference>
<evidence type="ECO:0000259" key="2">
    <source>
        <dbReference type="Pfam" id="PF00582"/>
    </source>
</evidence>
<dbReference type="Proteomes" id="UP001172721">
    <property type="component" value="Unassembled WGS sequence"/>
</dbReference>
<keyword evidence="4" id="KW-1185">Reference proteome</keyword>
<proteinExistence type="inferred from homology"/>
<reference evidence="3" key="1">
    <citation type="submission" date="2023-07" db="EMBL/GenBank/DDBJ databases">
        <title>Fictibacillus sp. isolated from freshwater pond.</title>
        <authorList>
            <person name="Kirdat K."/>
            <person name="Bhat A."/>
            <person name="Mourya A."/>
            <person name="Yadav A."/>
        </authorList>
    </citation>
    <scope>NUCLEOTIDE SEQUENCE</scope>
    <source>
        <strain evidence="3">NE201</strain>
    </source>
</reference>
<sequence>MKTMYKHILVGLDGSKASEKAFNHAVDVTLEQKDAQLILAHVVDTRNFSAYDWYVTMAEQAQEYGDSLLNEFENRARELGISNVKKVLQLGSPKVTLAKSIAPEVHADLIVCGATGMNVIDRAFIGSVSEHTARYAKCDVHIVRND</sequence>
<dbReference type="PANTHER" id="PTHR46268:SF6">
    <property type="entry name" value="UNIVERSAL STRESS PROTEIN UP12"/>
    <property type="match status" value="1"/>
</dbReference>
<protein>
    <submittedName>
        <fullName evidence="3">Universal stress protein</fullName>
    </submittedName>
</protein>
<dbReference type="InterPro" id="IPR006016">
    <property type="entry name" value="UspA"/>
</dbReference>
<dbReference type="Gene3D" id="3.40.50.620">
    <property type="entry name" value="HUPs"/>
    <property type="match status" value="1"/>
</dbReference>
<dbReference type="PRINTS" id="PR01438">
    <property type="entry name" value="UNVRSLSTRESS"/>
</dbReference>